<gene>
    <name evidence="10" type="ORF">TrCOL_g9941</name>
</gene>
<evidence type="ECO:0000256" key="3">
    <source>
        <dbReference type="ARBA" id="ARBA00022728"/>
    </source>
</evidence>
<keyword evidence="2" id="KW-0479">Metal-binding</keyword>
<dbReference type="GO" id="GO:0003676">
    <property type="term" value="F:nucleic acid binding"/>
    <property type="evidence" value="ECO:0007669"/>
    <property type="project" value="InterPro"/>
</dbReference>
<accession>A0A9W7FWM7</accession>
<sequence>MDMQNRVGSKFGGGGVMSEGQAARDRKERLRQLALEHCDLSKDPYFMRNHLGTYECKLCLTLHTTEGSYLAHTQAKKHQMGLLRRAKEEELLKQREMPVATKKQTGVMAKKVKIGRPGYGVTKGVDSNGAKCLTFSISYPEITPGIVPRYRFMSSYEQRVEAPDPKYQYLLFAAEPYETVAFKIPNEPIDKDEGRFVTNWRDGKFNLTLFFAKKAEEEGKGE</sequence>
<dbReference type="EMBL" id="BRYA01000531">
    <property type="protein sequence ID" value="GMI21515.1"/>
    <property type="molecule type" value="Genomic_DNA"/>
</dbReference>
<evidence type="ECO:0000313" key="10">
    <source>
        <dbReference type="EMBL" id="GMI21515.1"/>
    </source>
</evidence>
<dbReference type="Gene3D" id="2.60.40.2690">
    <property type="match status" value="1"/>
</dbReference>
<name>A0A9W7FWM7_9STRA</name>
<evidence type="ECO:0000256" key="2">
    <source>
        <dbReference type="ARBA" id="ARBA00022723"/>
    </source>
</evidence>
<feature type="region of interest" description="Disordered" evidence="8">
    <location>
        <begin position="1"/>
        <end position="25"/>
    </location>
</feature>
<dbReference type="GO" id="GO:0071004">
    <property type="term" value="C:U2-type prespliceosome"/>
    <property type="evidence" value="ECO:0007669"/>
    <property type="project" value="TreeGrafter"/>
</dbReference>
<dbReference type="PANTHER" id="PTHR23205">
    <property type="entry name" value="SPLICING FACTOR 3A SUBUNIT 2"/>
    <property type="match status" value="1"/>
</dbReference>
<keyword evidence="7" id="KW-0539">Nucleus</keyword>
<dbReference type="InterPro" id="IPR013087">
    <property type="entry name" value="Znf_C2H2_type"/>
</dbReference>
<evidence type="ECO:0000256" key="5">
    <source>
        <dbReference type="ARBA" id="ARBA00022833"/>
    </source>
</evidence>
<evidence type="ECO:0000256" key="6">
    <source>
        <dbReference type="ARBA" id="ARBA00023187"/>
    </source>
</evidence>
<organism evidence="10 11">
    <name type="scientific">Triparma columacea</name>
    <dbReference type="NCBI Taxonomy" id="722753"/>
    <lineage>
        <taxon>Eukaryota</taxon>
        <taxon>Sar</taxon>
        <taxon>Stramenopiles</taxon>
        <taxon>Ochrophyta</taxon>
        <taxon>Bolidophyceae</taxon>
        <taxon>Parmales</taxon>
        <taxon>Triparmaceae</taxon>
        <taxon>Triparma</taxon>
    </lineage>
</organism>
<proteinExistence type="inferred from homology"/>
<dbReference type="OrthoDB" id="10250970at2759"/>
<dbReference type="GO" id="GO:0008270">
    <property type="term" value="F:zinc ion binding"/>
    <property type="evidence" value="ECO:0007669"/>
    <property type="project" value="UniProtKB-KW"/>
</dbReference>
<evidence type="ECO:0000256" key="7">
    <source>
        <dbReference type="ARBA" id="ARBA00023242"/>
    </source>
</evidence>
<keyword evidence="4" id="KW-0863">Zinc-finger</keyword>
<dbReference type="InterPro" id="IPR052092">
    <property type="entry name" value="SF3A2"/>
</dbReference>
<keyword evidence="11" id="KW-1185">Reference proteome</keyword>
<protein>
    <recommendedName>
        <fullName evidence="9">U1-type domain-containing protein</fullName>
    </recommendedName>
</protein>
<evidence type="ECO:0000313" key="11">
    <source>
        <dbReference type="Proteomes" id="UP001165065"/>
    </source>
</evidence>
<dbReference type="PANTHER" id="PTHR23205:SF0">
    <property type="entry name" value="SPLICING FACTOR 3A SUBUNIT 2"/>
    <property type="match status" value="1"/>
</dbReference>
<keyword evidence="3" id="KW-0507">mRNA processing</keyword>
<keyword evidence="5" id="KW-0862">Zinc</keyword>
<feature type="domain" description="U1-type" evidence="9">
    <location>
        <begin position="51"/>
        <end position="85"/>
    </location>
</feature>
<keyword evidence="3" id="KW-0747">Spliceosome</keyword>
<comment type="caution">
    <text evidence="10">The sequence shown here is derived from an EMBL/GenBank/DDBJ whole genome shotgun (WGS) entry which is preliminary data.</text>
</comment>
<evidence type="ECO:0000256" key="1">
    <source>
        <dbReference type="ARBA" id="ARBA00008995"/>
    </source>
</evidence>
<dbReference type="SMART" id="SM01050">
    <property type="entry name" value="CactinC_cactus"/>
    <property type="match status" value="1"/>
</dbReference>
<comment type="similarity">
    <text evidence="1">Belongs to the SF3A2 family.</text>
</comment>
<dbReference type="GO" id="GO:0005686">
    <property type="term" value="C:U2 snRNP"/>
    <property type="evidence" value="ECO:0007669"/>
    <property type="project" value="TreeGrafter"/>
</dbReference>
<dbReference type="AlphaFoldDB" id="A0A9W7FWM7"/>
<dbReference type="InterPro" id="IPR003604">
    <property type="entry name" value="Matrin/U1-like-C_Znf_C2H2"/>
</dbReference>
<dbReference type="GO" id="GO:0071013">
    <property type="term" value="C:catalytic step 2 spliceosome"/>
    <property type="evidence" value="ECO:0007669"/>
    <property type="project" value="TreeGrafter"/>
</dbReference>
<dbReference type="SMART" id="SM00451">
    <property type="entry name" value="ZnF_U1"/>
    <property type="match status" value="1"/>
</dbReference>
<reference evidence="11" key="1">
    <citation type="journal article" date="2023" name="Commun. Biol.">
        <title>Genome analysis of Parmales, the sister group of diatoms, reveals the evolutionary specialization of diatoms from phago-mixotrophs to photoautotrophs.</title>
        <authorList>
            <person name="Ban H."/>
            <person name="Sato S."/>
            <person name="Yoshikawa S."/>
            <person name="Yamada K."/>
            <person name="Nakamura Y."/>
            <person name="Ichinomiya M."/>
            <person name="Sato N."/>
            <person name="Blanc-Mathieu R."/>
            <person name="Endo H."/>
            <person name="Kuwata A."/>
            <person name="Ogata H."/>
        </authorList>
    </citation>
    <scope>NUCLEOTIDE SEQUENCE [LARGE SCALE GENOMIC DNA]</scope>
</reference>
<evidence type="ECO:0000256" key="4">
    <source>
        <dbReference type="ARBA" id="ARBA00022771"/>
    </source>
</evidence>
<dbReference type="Proteomes" id="UP001165065">
    <property type="component" value="Unassembled WGS sequence"/>
</dbReference>
<dbReference type="Pfam" id="PF12874">
    <property type="entry name" value="zf-met"/>
    <property type="match status" value="1"/>
</dbReference>
<evidence type="ECO:0000259" key="9">
    <source>
        <dbReference type="SMART" id="SM00451"/>
    </source>
</evidence>
<dbReference type="GO" id="GO:0000245">
    <property type="term" value="P:spliceosomal complex assembly"/>
    <property type="evidence" value="ECO:0007669"/>
    <property type="project" value="TreeGrafter"/>
</dbReference>
<keyword evidence="6" id="KW-0508">mRNA splicing</keyword>
<dbReference type="InterPro" id="IPR031781">
    <property type="entry name" value="SF3A2_dom"/>
</dbReference>
<evidence type="ECO:0000256" key="8">
    <source>
        <dbReference type="SAM" id="MobiDB-lite"/>
    </source>
</evidence>
<dbReference type="Pfam" id="PF16835">
    <property type="entry name" value="SF3A2"/>
    <property type="match status" value="1"/>
</dbReference>